<protein>
    <submittedName>
        <fullName evidence="1">DUF4145 domain-containing protein</fullName>
    </submittedName>
</protein>
<sequence length="154" mass="17704">MIERGHIMEEFDFSFVKGSDLLKDFSGDIDKVIDFYKQGEYNEMIFNARRVIEGLAAKLVELNGLQNDRNSGYGLSEKLAALRSDAKYPARIMRLFDRLRTYGTIAVHATAKIDAWSAQVALMNFHDLLAYMVSFHEQKRVKYADILLNGFVRK</sequence>
<gene>
    <name evidence="1" type="ORF">FYJ62_09615</name>
</gene>
<proteinExistence type="predicted"/>
<dbReference type="EMBL" id="VUMX01000040">
    <property type="protein sequence ID" value="MST87856.1"/>
    <property type="molecule type" value="Genomic_DNA"/>
</dbReference>
<dbReference type="Proteomes" id="UP000438120">
    <property type="component" value="Unassembled WGS sequence"/>
</dbReference>
<dbReference type="AlphaFoldDB" id="A0A6A8MGN2"/>
<comment type="caution">
    <text evidence="1">The sequence shown here is derived from an EMBL/GenBank/DDBJ whole genome shotgun (WGS) entry which is preliminary data.</text>
</comment>
<reference evidence="1 2" key="1">
    <citation type="submission" date="2019-08" db="EMBL/GenBank/DDBJ databases">
        <title>In-depth cultivation of the pig gut microbiome towards novel bacterial diversity and tailored functional studies.</title>
        <authorList>
            <person name="Wylensek D."/>
            <person name="Hitch T.C.A."/>
            <person name="Clavel T."/>
        </authorList>
    </citation>
    <scope>NUCLEOTIDE SEQUENCE [LARGE SCALE GENOMIC DNA]</scope>
    <source>
        <strain evidence="1 2">Bifido-178-WT-2B</strain>
    </source>
</reference>
<name>A0A6A8MGN2_9LACO</name>
<evidence type="ECO:0000313" key="2">
    <source>
        <dbReference type="Proteomes" id="UP000438120"/>
    </source>
</evidence>
<organism evidence="1 2">
    <name type="scientific">Lactobacillus porci</name>
    <dbReference type="NCBI Taxonomy" id="2012477"/>
    <lineage>
        <taxon>Bacteria</taxon>
        <taxon>Bacillati</taxon>
        <taxon>Bacillota</taxon>
        <taxon>Bacilli</taxon>
        <taxon>Lactobacillales</taxon>
        <taxon>Lactobacillaceae</taxon>
        <taxon>Lactobacillus</taxon>
    </lineage>
</organism>
<keyword evidence="2" id="KW-1185">Reference proteome</keyword>
<evidence type="ECO:0000313" key="1">
    <source>
        <dbReference type="EMBL" id="MST87856.1"/>
    </source>
</evidence>
<accession>A0A6A8MGN2</accession>